<comment type="caution">
    <text evidence="5">The sequence shown here is derived from an EMBL/GenBank/DDBJ whole genome shotgun (WGS) entry which is preliminary data.</text>
</comment>
<dbReference type="SUPFAM" id="SSF52266">
    <property type="entry name" value="SGNH hydrolase"/>
    <property type="match status" value="1"/>
</dbReference>
<feature type="chain" id="PRO_5046202732" evidence="2">
    <location>
        <begin position="19"/>
        <end position="484"/>
    </location>
</feature>
<keyword evidence="6" id="KW-1185">Reference proteome</keyword>
<dbReference type="InterPro" id="IPR029058">
    <property type="entry name" value="AB_hydrolase_fold"/>
</dbReference>
<organism evidence="5 6">
    <name type="scientific">Dokdonia genika</name>
    <dbReference type="NCBI Taxonomy" id="308113"/>
    <lineage>
        <taxon>Bacteria</taxon>
        <taxon>Pseudomonadati</taxon>
        <taxon>Bacteroidota</taxon>
        <taxon>Flavobacteriia</taxon>
        <taxon>Flavobacteriales</taxon>
        <taxon>Flavobacteriaceae</taxon>
        <taxon>Dokdonia</taxon>
    </lineage>
</organism>
<keyword evidence="1 2" id="KW-0732">Signal</keyword>
<evidence type="ECO:0000256" key="1">
    <source>
        <dbReference type="ARBA" id="ARBA00022729"/>
    </source>
</evidence>
<dbReference type="CDD" id="cd04501">
    <property type="entry name" value="SGNH_hydrolase_like_4"/>
    <property type="match status" value="1"/>
</dbReference>
<dbReference type="PANTHER" id="PTHR43037">
    <property type="entry name" value="UNNAMED PRODUCT-RELATED"/>
    <property type="match status" value="1"/>
</dbReference>
<reference evidence="6" key="1">
    <citation type="journal article" date="2019" name="Int. J. Syst. Evol. Microbiol.">
        <title>The Global Catalogue of Microorganisms (GCM) 10K type strain sequencing project: providing services to taxonomists for standard genome sequencing and annotation.</title>
        <authorList>
            <consortium name="The Broad Institute Genomics Platform"/>
            <consortium name="The Broad Institute Genome Sequencing Center for Infectious Disease"/>
            <person name="Wu L."/>
            <person name="Ma J."/>
        </authorList>
    </citation>
    <scope>NUCLEOTIDE SEQUENCE [LARGE SCALE GENOMIC DNA]</scope>
    <source>
        <strain evidence="6">CGMCC 4.7427</strain>
    </source>
</reference>
<sequence length="484" mass="54332">MKYYISLLLCIITLQISAQQVSSEALKAFEAKTYSYKGKELPYRILYPENFDTSKKYPLHLFLHGAGERGSDNQAQLVHGSDLFVKMNEQYPAVVIFPQCPKGDYWADVEVTRGENQNVFKYPASPTPTWAMQAVTTLLEETLEESYIDHNRIYLGGLSMGGMGTYELLASKPDTFAAATAICGGGYPANTARWAQQTPVWIFHGEVDAVVPVIYSQLMVESLLQNGQTPRFSLYPNVNHDSWTNAFNEPDFFSWVYGHTKETGDPADTPEVITEDCTPEWLKFSESSLLTKFEKDNERLKTTNNSQRIVFMGDSITEGWSSTSPEFWEENPHYINRGVGGQTTSQMLLRFRKDVINLTPKKVVILAGTNDIAGNTGITSNQTIYDNIITMAELATVHNIDVVLSSILPVYDYPWKTGLQPATKITELNTLLKDYALKNGHTYIDYHSVMRDAQNGMQSLLTYDGVHCNKAGYEVMEKVLSSAL</sequence>
<protein>
    <submittedName>
        <fullName evidence="5">GDSL-type esterase/lipase family protein</fullName>
    </submittedName>
</protein>
<evidence type="ECO:0000256" key="2">
    <source>
        <dbReference type="SAM" id="SignalP"/>
    </source>
</evidence>
<accession>A0ABV9LDP6</accession>
<evidence type="ECO:0000259" key="3">
    <source>
        <dbReference type="Pfam" id="PF02230"/>
    </source>
</evidence>
<feature type="domain" description="Phospholipase/carboxylesterase/thioesterase" evidence="3">
    <location>
        <begin position="130"/>
        <end position="247"/>
    </location>
</feature>
<feature type="signal peptide" evidence="2">
    <location>
        <begin position="1"/>
        <end position="18"/>
    </location>
</feature>
<dbReference type="Proteomes" id="UP001595878">
    <property type="component" value="Unassembled WGS sequence"/>
</dbReference>
<dbReference type="RefSeq" id="WP_380034797.1">
    <property type="nucleotide sequence ID" value="NZ_JBHSHB010000024.1"/>
</dbReference>
<gene>
    <name evidence="5" type="ORF">ACFO5T_12315</name>
</gene>
<dbReference type="EMBL" id="JBHSHB010000024">
    <property type="protein sequence ID" value="MFC4691215.1"/>
    <property type="molecule type" value="Genomic_DNA"/>
</dbReference>
<evidence type="ECO:0000313" key="5">
    <source>
        <dbReference type="EMBL" id="MFC4691215.1"/>
    </source>
</evidence>
<feature type="domain" description="SGNH hydrolase-type esterase" evidence="4">
    <location>
        <begin position="311"/>
        <end position="475"/>
    </location>
</feature>
<dbReference type="Pfam" id="PF13472">
    <property type="entry name" value="Lipase_GDSL_2"/>
    <property type="match status" value="1"/>
</dbReference>
<dbReference type="InterPro" id="IPR003140">
    <property type="entry name" value="PLipase/COase/thioEstase"/>
</dbReference>
<evidence type="ECO:0000259" key="4">
    <source>
        <dbReference type="Pfam" id="PF13472"/>
    </source>
</evidence>
<dbReference type="InterPro" id="IPR013830">
    <property type="entry name" value="SGNH_hydro"/>
</dbReference>
<dbReference type="InterPro" id="IPR036514">
    <property type="entry name" value="SGNH_hydro_sf"/>
</dbReference>
<dbReference type="PANTHER" id="PTHR43037:SF1">
    <property type="entry name" value="BLL1128 PROTEIN"/>
    <property type="match status" value="1"/>
</dbReference>
<dbReference type="Pfam" id="PF02230">
    <property type="entry name" value="Abhydrolase_2"/>
    <property type="match status" value="1"/>
</dbReference>
<dbReference type="SUPFAM" id="SSF53474">
    <property type="entry name" value="alpha/beta-Hydrolases"/>
    <property type="match status" value="1"/>
</dbReference>
<dbReference type="InterPro" id="IPR050955">
    <property type="entry name" value="Plant_Biomass_Hydrol_Est"/>
</dbReference>
<dbReference type="Gene3D" id="3.40.50.1110">
    <property type="entry name" value="SGNH hydrolase"/>
    <property type="match status" value="1"/>
</dbReference>
<name>A0ABV9LDP6_9FLAO</name>
<dbReference type="Gene3D" id="3.40.50.1820">
    <property type="entry name" value="alpha/beta hydrolase"/>
    <property type="match status" value="1"/>
</dbReference>
<proteinExistence type="predicted"/>
<evidence type="ECO:0000313" key="6">
    <source>
        <dbReference type="Proteomes" id="UP001595878"/>
    </source>
</evidence>